<feature type="region of interest" description="Disordered" evidence="5">
    <location>
        <begin position="532"/>
        <end position="558"/>
    </location>
</feature>
<dbReference type="AlphaFoldDB" id="A0A2I1M720"/>
<feature type="chain" id="PRO_5014147475" evidence="7">
    <location>
        <begin position="27"/>
        <end position="600"/>
    </location>
</feature>
<dbReference type="Proteomes" id="UP000242263">
    <property type="component" value="Unassembled WGS sequence"/>
</dbReference>
<reference evidence="9 10" key="1">
    <citation type="submission" date="2017-12" db="EMBL/GenBank/DDBJ databases">
        <title>Phylogenetic diversity of female urinary microbiome.</title>
        <authorList>
            <person name="Thomas-White K."/>
            <person name="Wolfe A.J."/>
        </authorList>
    </citation>
    <scope>NUCLEOTIDE SEQUENCE [LARGE SCALE GENOMIC DNA]</scope>
    <source>
        <strain evidence="9 10">UMB0064</strain>
    </source>
</reference>
<keyword evidence="1" id="KW-0134">Cell wall</keyword>
<dbReference type="RefSeq" id="WP_049227446.1">
    <property type="nucleotide sequence ID" value="NZ_JAHACM010000002.1"/>
</dbReference>
<keyword evidence="6" id="KW-0812">Transmembrane</keyword>
<dbReference type="PROSITE" id="PS50847">
    <property type="entry name" value="GRAM_POS_ANCHORING"/>
    <property type="match status" value="1"/>
</dbReference>
<dbReference type="Gene3D" id="2.60.40.10">
    <property type="entry name" value="Immunoglobulins"/>
    <property type="match status" value="2"/>
</dbReference>
<evidence type="ECO:0000259" key="8">
    <source>
        <dbReference type="PROSITE" id="PS50847"/>
    </source>
</evidence>
<feature type="domain" description="Gram-positive cocci surface proteins LPxTG" evidence="8">
    <location>
        <begin position="565"/>
        <end position="600"/>
    </location>
</feature>
<evidence type="ECO:0000256" key="2">
    <source>
        <dbReference type="ARBA" id="ARBA00022525"/>
    </source>
</evidence>
<evidence type="ECO:0000313" key="9">
    <source>
        <dbReference type="EMBL" id="PKZ15914.1"/>
    </source>
</evidence>
<dbReference type="InterPro" id="IPR019931">
    <property type="entry name" value="LPXTG_anchor"/>
</dbReference>
<proteinExistence type="predicted"/>
<sequence>MKKIRVLLATVLTLCMSAGLASTAYAAESLKTIYPNEVRTNGTEVTSNNGYEFYNYITSNGDRSSNGSADIYAGVSPDEMVYSSVANGADIFDIDRANDIVYHVNLKNTDNTQKNVSLNIYMANVPASKKNHNELKVDATRISGDLLGTSVDASLPIRYYFTDGTNVARQDVLNGTVTPDWSTLKEVHVQGQLPAGTSAELKIPLKYVETNPDWDTSTNLQVRDYSARPYKKIDLNLVGVRGNKQVSDLMADKVLGTIAKGNGKYEVISDSELQDAMPQASEDFIKFSIWHQLTVNTVDRYATDKVTNDTTSYYAIKTDPINARVNSLGYVTQVDSTRVMPVLRYNHNATATFVDENGNATAPANGQAFYVSMHKVISAEKEVTLHVNDSFDATSYYLGGKDPITGATIGYANLNVTSDVDMAHAGEYTVVYHYTLQDGTKVSRTMKVHVVNDTPTLEVKDAAITAGDALDLKSLVVKAVDKEDGDLTDKVTIVDNGGFNKNVAGTYSVTFEVKDSQGAQATATATVTVKDKPSTGGVTGKGNPTDARHVVPTTSGQHATRVEKLPQTGDDVTGLAVSGVLTLLAGLTLVGLGVYRRKHA</sequence>
<feature type="signal peptide" evidence="7">
    <location>
        <begin position="1"/>
        <end position="26"/>
    </location>
</feature>
<dbReference type="NCBIfam" id="TIGR01167">
    <property type="entry name" value="LPXTG_anchor"/>
    <property type="match status" value="1"/>
</dbReference>
<keyword evidence="6" id="KW-1133">Transmembrane helix</keyword>
<name>A0A2I1M720_9BIFI</name>
<evidence type="ECO:0000256" key="3">
    <source>
        <dbReference type="ARBA" id="ARBA00022729"/>
    </source>
</evidence>
<gene>
    <name evidence="9" type="ORF">CYJ32_00220</name>
</gene>
<feature type="transmembrane region" description="Helical" evidence="6">
    <location>
        <begin position="575"/>
        <end position="595"/>
    </location>
</feature>
<evidence type="ECO:0000256" key="1">
    <source>
        <dbReference type="ARBA" id="ARBA00022512"/>
    </source>
</evidence>
<accession>A0A2I1M720</accession>
<protein>
    <submittedName>
        <fullName evidence="9">DUF5011 domain-containing protein</fullName>
    </submittedName>
</protein>
<dbReference type="InterPro" id="IPR013783">
    <property type="entry name" value="Ig-like_fold"/>
</dbReference>
<keyword evidence="4" id="KW-0572">Peptidoglycan-anchor</keyword>
<organism evidence="9 10">
    <name type="scientific">Alloscardovia omnicolens</name>
    <dbReference type="NCBI Taxonomy" id="419015"/>
    <lineage>
        <taxon>Bacteria</taxon>
        <taxon>Bacillati</taxon>
        <taxon>Actinomycetota</taxon>
        <taxon>Actinomycetes</taxon>
        <taxon>Bifidobacteriales</taxon>
        <taxon>Bifidobacteriaceae</taxon>
        <taxon>Alloscardovia</taxon>
    </lineage>
</organism>
<dbReference type="Pfam" id="PF16403">
    <property type="entry name" value="Bact_surface_Ig-like"/>
    <property type="match status" value="1"/>
</dbReference>
<evidence type="ECO:0000256" key="4">
    <source>
        <dbReference type="ARBA" id="ARBA00023088"/>
    </source>
</evidence>
<evidence type="ECO:0000256" key="6">
    <source>
        <dbReference type="SAM" id="Phobius"/>
    </source>
</evidence>
<keyword evidence="6" id="KW-0472">Membrane</keyword>
<dbReference type="EMBL" id="PKGU01000001">
    <property type="protein sequence ID" value="PKZ15914.1"/>
    <property type="molecule type" value="Genomic_DNA"/>
</dbReference>
<evidence type="ECO:0000313" key="10">
    <source>
        <dbReference type="Proteomes" id="UP000242263"/>
    </source>
</evidence>
<keyword evidence="2" id="KW-0964">Secreted</keyword>
<dbReference type="GO" id="GO:0005975">
    <property type="term" value="P:carbohydrate metabolic process"/>
    <property type="evidence" value="ECO:0007669"/>
    <property type="project" value="UniProtKB-ARBA"/>
</dbReference>
<keyword evidence="3 7" id="KW-0732">Signal</keyword>
<dbReference type="InterPro" id="IPR032179">
    <property type="entry name" value="Cry22Aa_Ig-like"/>
</dbReference>
<evidence type="ECO:0000256" key="5">
    <source>
        <dbReference type="SAM" id="MobiDB-lite"/>
    </source>
</evidence>
<evidence type="ECO:0000256" key="7">
    <source>
        <dbReference type="SAM" id="SignalP"/>
    </source>
</evidence>
<comment type="caution">
    <text evidence="9">The sequence shown here is derived from an EMBL/GenBank/DDBJ whole genome shotgun (WGS) entry which is preliminary data.</text>
</comment>